<sequence length="321" mass="34046">MKNVILKVLAMIMLALPAAHAADYSIQQRWTLDGAGRWDYLEVEPAHQRLFVTRGERVQVLDLATGKVAGEIPGLKRAHGVAFAPKLGLGFASSGEGDSVVVFDLESLKVKQEVKVSGRNPDAILYHEASGKLYTFNGKSTNVTVFDAATMKQVASIAVGGKPEFAVSDRSRIYVNIEDKNAIAVIDVGANSVVAEWALPGCEEPTGLAFDVAGKRLFSVCGNGVLAVTDASSGKAVARSSIGKGADATVYDPSRNQVFSSNGEGSLTVIRQFDADHYALPISIPTMKGARTMAVDHASGRIYLPALVDQHFTITVVAPST</sequence>
<dbReference type="InterPro" id="IPR015943">
    <property type="entry name" value="WD40/YVTN_repeat-like_dom_sf"/>
</dbReference>
<organism evidence="2 3">
    <name type="scientific">Rugamonas apoptosis</name>
    <dbReference type="NCBI Taxonomy" id="2758570"/>
    <lineage>
        <taxon>Bacteria</taxon>
        <taxon>Pseudomonadati</taxon>
        <taxon>Pseudomonadota</taxon>
        <taxon>Betaproteobacteria</taxon>
        <taxon>Burkholderiales</taxon>
        <taxon>Oxalobacteraceae</taxon>
        <taxon>Telluria group</taxon>
        <taxon>Rugamonas</taxon>
    </lineage>
</organism>
<dbReference type="EMBL" id="JACEZU010000023">
    <property type="protein sequence ID" value="MBA5690709.1"/>
    <property type="molecule type" value="Genomic_DNA"/>
</dbReference>
<evidence type="ECO:0000256" key="1">
    <source>
        <dbReference type="SAM" id="SignalP"/>
    </source>
</evidence>
<dbReference type="Gene3D" id="2.130.10.10">
    <property type="entry name" value="YVTN repeat-like/Quinoprotein amine dehydrogenase"/>
    <property type="match status" value="2"/>
</dbReference>
<dbReference type="SUPFAM" id="SSF51004">
    <property type="entry name" value="C-terminal (heme d1) domain of cytochrome cd1-nitrite reductase"/>
    <property type="match status" value="1"/>
</dbReference>
<keyword evidence="1" id="KW-0732">Signal</keyword>
<feature type="chain" id="PRO_5030634319" evidence="1">
    <location>
        <begin position="22"/>
        <end position="321"/>
    </location>
</feature>
<reference evidence="2 3" key="1">
    <citation type="submission" date="2020-07" db="EMBL/GenBank/DDBJ databases">
        <title>Novel species isolated from subtropical streams in China.</title>
        <authorList>
            <person name="Lu H."/>
        </authorList>
    </citation>
    <scope>NUCLEOTIDE SEQUENCE [LARGE SCALE GENOMIC DNA]</scope>
    <source>
        <strain evidence="2 3">LX47W</strain>
    </source>
</reference>
<dbReference type="PANTHER" id="PTHR47197">
    <property type="entry name" value="PROTEIN NIRF"/>
    <property type="match status" value="1"/>
</dbReference>
<protein>
    <submittedName>
        <fullName evidence="2">YncE family protein</fullName>
    </submittedName>
</protein>
<dbReference type="AlphaFoldDB" id="A0A7W2INH5"/>
<proteinExistence type="predicted"/>
<dbReference type="InterPro" id="IPR011048">
    <property type="entry name" value="Haem_d1_sf"/>
</dbReference>
<feature type="signal peptide" evidence="1">
    <location>
        <begin position="1"/>
        <end position="21"/>
    </location>
</feature>
<evidence type="ECO:0000313" key="3">
    <source>
        <dbReference type="Proteomes" id="UP000573499"/>
    </source>
</evidence>
<dbReference type="RefSeq" id="WP_182157654.1">
    <property type="nucleotide sequence ID" value="NZ_JACEZU010000023.1"/>
</dbReference>
<accession>A0A7W2INH5</accession>
<gene>
    <name evidence="2" type="ORF">H3H39_27100</name>
</gene>
<comment type="caution">
    <text evidence="2">The sequence shown here is derived from an EMBL/GenBank/DDBJ whole genome shotgun (WGS) entry which is preliminary data.</text>
</comment>
<dbReference type="InterPro" id="IPR051200">
    <property type="entry name" value="Host-pathogen_enzymatic-act"/>
</dbReference>
<evidence type="ECO:0000313" key="2">
    <source>
        <dbReference type="EMBL" id="MBA5690709.1"/>
    </source>
</evidence>
<name>A0A7W2INH5_9BURK</name>
<keyword evidence="3" id="KW-1185">Reference proteome</keyword>
<dbReference type="Proteomes" id="UP000573499">
    <property type="component" value="Unassembled WGS sequence"/>
</dbReference>
<dbReference type="PANTHER" id="PTHR47197:SF3">
    <property type="entry name" value="DIHYDRO-HEME D1 DEHYDROGENASE"/>
    <property type="match status" value="1"/>
</dbReference>